<protein>
    <submittedName>
        <fullName evidence="1">Uncharacterized protein</fullName>
    </submittedName>
</protein>
<dbReference type="EMBL" id="SNRY01006429">
    <property type="protein sequence ID" value="KAA6312612.1"/>
    <property type="molecule type" value="Genomic_DNA"/>
</dbReference>
<gene>
    <name evidence="1" type="ORF">EZS27_036485</name>
</gene>
<evidence type="ECO:0000313" key="1">
    <source>
        <dbReference type="EMBL" id="KAA6312612.1"/>
    </source>
</evidence>
<sequence>MLFPIFIYLAQAILYITLPVVQAHHQTPVFLSLKMLVLYSRIILLEKGILSELVKCVLPSELIDYFELLDIKKEGAILHFHLDELPVIPSEYSHLNLSGNGFYASSTLKDFPLRDKKVLLHVWRRHWVDESGKVIPVVGI</sequence>
<comment type="caution">
    <text evidence="1">The sequence shown here is derived from an EMBL/GenBank/DDBJ whole genome shotgun (WGS) entry which is preliminary data.</text>
</comment>
<proteinExistence type="predicted"/>
<accession>A0A5J4PU10</accession>
<dbReference type="AlphaFoldDB" id="A0A5J4PU10"/>
<organism evidence="1">
    <name type="scientific">termite gut metagenome</name>
    <dbReference type="NCBI Taxonomy" id="433724"/>
    <lineage>
        <taxon>unclassified sequences</taxon>
        <taxon>metagenomes</taxon>
        <taxon>organismal metagenomes</taxon>
    </lineage>
</organism>
<name>A0A5J4PU10_9ZZZZ</name>
<reference evidence="1" key="1">
    <citation type="submission" date="2019-03" db="EMBL/GenBank/DDBJ databases">
        <title>Single cell metagenomics reveals metabolic interactions within the superorganism composed of flagellate Streblomastix strix and complex community of Bacteroidetes bacteria on its surface.</title>
        <authorList>
            <person name="Treitli S.C."/>
            <person name="Kolisko M."/>
            <person name="Husnik F."/>
            <person name="Keeling P."/>
            <person name="Hampl V."/>
        </authorList>
    </citation>
    <scope>NUCLEOTIDE SEQUENCE</scope>
    <source>
        <strain evidence="1">STM</strain>
    </source>
</reference>